<dbReference type="EMBL" id="DTHB01000050">
    <property type="protein sequence ID" value="HGB15144.1"/>
    <property type="molecule type" value="Genomic_DNA"/>
</dbReference>
<dbReference type="Pfam" id="PF13524">
    <property type="entry name" value="Glyco_trans_1_2"/>
    <property type="match status" value="1"/>
</dbReference>
<feature type="domain" description="Spore protein YkvP/CgeB glycosyl transferase-like" evidence="1">
    <location>
        <begin position="365"/>
        <end position="507"/>
    </location>
</feature>
<organism evidence="2">
    <name type="scientific">Desulfobacca acetoxidans</name>
    <dbReference type="NCBI Taxonomy" id="60893"/>
    <lineage>
        <taxon>Bacteria</taxon>
        <taxon>Pseudomonadati</taxon>
        <taxon>Thermodesulfobacteriota</taxon>
        <taxon>Desulfobaccia</taxon>
        <taxon>Desulfobaccales</taxon>
        <taxon>Desulfobaccaceae</taxon>
        <taxon>Desulfobacca</taxon>
    </lineage>
</organism>
<evidence type="ECO:0000259" key="1">
    <source>
        <dbReference type="Pfam" id="PF13524"/>
    </source>
</evidence>
<proteinExistence type="predicted"/>
<name>A0A7C3SJI7_9BACT</name>
<sequence>MTIWAENLRVLKRANPALAKVIAGVKVPEDHRIALSRRGAPYLRVGRQCLHSAYDPVKEGEDWHRAQNQAGTEPLVIFGLGLGYHILPFLREQRVTYVVEPSLAVARLALENQDLRALLDYNGLRVGKDFRDLPRPAQLLCHDPSRRLAPGLYRRLAAFLSDNSGVPGYLRILVVSPLWGGSHPIARYSARGFRQLGHDTELLDFSPFYGAHKALADATGNHGKRLWQDWLKFLEEILLGKFREFRPDMVFCLAQAPVTPKLLRTLKAEGALVAYWFVEDFQVFPYWRELAPGTDVFFTLQREPFIQDLCKVGAEQAAFLPLAADPEVFRPLPLTPEEKRRYGAALAFVGAGYRNRQEFFPGFLDLDFKIWGSDWPLNSRLAPVIQNRGARVSEEEAVKIFNASLINLNLHSSPFHNGINPDGDYLNPRVFDLAAAGAFQLVDWRSQLPEFFRPEEELATFTSLAEAREKISYFLAHEDERARIAAAGRQKCLQEHTYAHRLQEALDIIEDLHPQVLPRRSKPENPGRRLRQRFPEDHPLQALLAQVPEEITELGELVRYFREGDAPLTKPEAMLWLLHEFQQGLRRGRL</sequence>
<accession>A0A7C3SJI7</accession>
<reference evidence="2" key="1">
    <citation type="journal article" date="2020" name="mSystems">
        <title>Genome- and Community-Level Interaction Insights into Carbon Utilization and Element Cycling Functions of Hydrothermarchaeota in Hydrothermal Sediment.</title>
        <authorList>
            <person name="Zhou Z."/>
            <person name="Liu Y."/>
            <person name="Xu W."/>
            <person name="Pan J."/>
            <person name="Luo Z.H."/>
            <person name="Li M."/>
        </authorList>
    </citation>
    <scope>NUCLEOTIDE SEQUENCE [LARGE SCALE GENOMIC DNA]</scope>
    <source>
        <strain evidence="2">SpSt-776</strain>
    </source>
</reference>
<evidence type="ECO:0000313" key="2">
    <source>
        <dbReference type="EMBL" id="HGB15144.1"/>
    </source>
</evidence>
<dbReference type="InterPro" id="IPR055259">
    <property type="entry name" value="YkvP/CgeB_Glyco_trans-like"/>
</dbReference>
<comment type="caution">
    <text evidence="2">The sequence shown here is derived from an EMBL/GenBank/DDBJ whole genome shotgun (WGS) entry which is preliminary data.</text>
</comment>
<gene>
    <name evidence="2" type="ORF">ENV62_07930</name>
</gene>
<protein>
    <recommendedName>
        <fullName evidence="1">Spore protein YkvP/CgeB glycosyl transferase-like domain-containing protein</fullName>
    </recommendedName>
</protein>
<dbReference type="AlphaFoldDB" id="A0A7C3SJI7"/>